<feature type="compositionally biased region" description="Basic and acidic residues" evidence="1">
    <location>
        <begin position="126"/>
        <end position="138"/>
    </location>
</feature>
<proteinExistence type="predicted"/>
<reference evidence="3 4" key="1">
    <citation type="submission" date="2018-04" db="EMBL/GenBank/DDBJ databases">
        <authorList>
            <person name="Zhang X."/>
            <person name="Yuan J."/>
            <person name="Li F."/>
            <person name="Xiang J."/>
        </authorList>
    </citation>
    <scope>NUCLEOTIDE SEQUENCE [LARGE SCALE GENOMIC DNA]</scope>
    <source>
        <tissue evidence="3">Muscle</tissue>
    </source>
</reference>
<accession>A0A423TKX8</accession>
<organism evidence="3 4">
    <name type="scientific">Penaeus vannamei</name>
    <name type="common">Whiteleg shrimp</name>
    <name type="synonym">Litopenaeus vannamei</name>
    <dbReference type="NCBI Taxonomy" id="6689"/>
    <lineage>
        <taxon>Eukaryota</taxon>
        <taxon>Metazoa</taxon>
        <taxon>Ecdysozoa</taxon>
        <taxon>Arthropoda</taxon>
        <taxon>Crustacea</taxon>
        <taxon>Multicrustacea</taxon>
        <taxon>Malacostraca</taxon>
        <taxon>Eumalacostraca</taxon>
        <taxon>Eucarida</taxon>
        <taxon>Decapoda</taxon>
        <taxon>Dendrobranchiata</taxon>
        <taxon>Penaeoidea</taxon>
        <taxon>Penaeidae</taxon>
        <taxon>Penaeus</taxon>
    </lineage>
</organism>
<keyword evidence="2" id="KW-0812">Transmembrane</keyword>
<keyword evidence="2" id="KW-0472">Membrane</keyword>
<feature type="region of interest" description="Disordered" evidence="1">
    <location>
        <begin position="82"/>
        <end position="138"/>
    </location>
</feature>
<keyword evidence="3" id="KW-0808">Transferase</keyword>
<evidence type="ECO:0000313" key="4">
    <source>
        <dbReference type="Proteomes" id="UP000283509"/>
    </source>
</evidence>
<evidence type="ECO:0000256" key="2">
    <source>
        <dbReference type="SAM" id="Phobius"/>
    </source>
</evidence>
<feature type="transmembrane region" description="Helical" evidence="2">
    <location>
        <begin position="40"/>
        <end position="65"/>
    </location>
</feature>
<dbReference type="Proteomes" id="UP000283509">
    <property type="component" value="Unassembled WGS sequence"/>
</dbReference>
<dbReference type="AlphaFoldDB" id="A0A423TKX8"/>
<sequence length="138" mass="15691">MSEKEGKEEESAPLIEETSQLLNPFVHRLELNTAYDKFKLVLMSIFVVPVRVVGIMITLLVAYILASAGLWGLSRDQLAARPLSGWRRPASHEKGERRRRRGCFPPSRPTDPTTDTPTTHRLTQHRPTERPTHAEHSD</sequence>
<keyword evidence="2" id="KW-1133">Transmembrane helix</keyword>
<dbReference type="EMBL" id="QCYY01001566">
    <property type="protein sequence ID" value="ROT77130.1"/>
    <property type="molecule type" value="Genomic_DNA"/>
</dbReference>
<comment type="caution">
    <text evidence="3">The sequence shown here is derived from an EMBL/GenBank/DDBJ whole genome shotgun (WGS) entry which is preliminary data.</text>
</comment>
<gene>
    <name evidence="3" type="ORF">C7M84_004237</name>
</gene>
<evidence type="ECO:0000256" key="1">
    <source>
        <dbReference type="SAM" id="MobiDB-lite"/>
    </source>
</evidence>
<dbReference type="STRING" id="6689.A0A423TKX8"/>
<protein>
    <submittedName>
        <fullName evidence="3">1-acylglycerophosphocholine O-acyltransferase 1</fullName>
    </submittedName>
</protein>
<feature type="compositionally biased region" description="Low complexity" evidence="1">
    <location>
        <begin position="110"/>
        <end position="119"/>
    </location>
</feature>
<keyword evidence="4" id="KW-1185">Reference proteome</keyword>
<evidence type="ECO:0000313" key="3">
    <source>
        <dbReference type="EMBL" id="ROT77130.1"/>
    </source>
</evidence>
<dbReference type="GO" id="GO:0016746">
    <property type="term" value="F:acyltransferase activity"/>
    <property type="evidence" value="ECO:0007669"/>
    <property type="project" value="UniProtKB-KW"/>
</dbReference>
<dbReference type="OrthoDB" id="272512at2759"/>
<name>A0A423TKX8_PENVA</name>
<reference evidence="3 4" key="2">
    <citation type="submission" date="2019-01" db="EMBL/GenBank/DDBJ databases">
        <title>The decoding of complex shrimp genome reveals the adaptation for benthos swimmer, frequently molting mechanism and breeding impact on genome.</title>
        <authorList>
            <person name="Sun Y."/>
            <person name="Gao Y."/>
            <person name="Yu Y."/>
        </authorList>
    </citation>
    <scope>NUCLEOTIDE SEQUENCE [LARGE SCALE GENOMIC DNA]</scope>
    <source>
        <tissue evidence="3">Muscle</tissue>
    </source>
</reference>
<keyword evidence="3" id="KW-0012">Acyltransferase</keyword>